<name>A5C9J9_VITVI</name>
<proteinExistence type="predicted"/>
<feature type="region of interest" description="Disordered" evidence="1">
    <location>
        <begin position="1"/>
        <end position="23"/>
    </location>
</feature>
<organism evidence="2">
    <name type="scientific">Vitis vinifera</name>
    <name type="common">Grape</name>
    <dbReference type="NCBI Taxonomy" id="29760"/>
    <lineage>
        <taxon>Eukaryota</taxon>
        <taxon>Viridiplantae</taxon>
        <taxon>Streptophyta</taxon>
        <taxon>Embryophyta</taxon>
        <taxon>Tracheophyta</taxon>
        <taxon>Spermatophyta</taxon>
        <taxon>Magnoliopsida</taxon>
        <taxon>eudicotyledons</taxon>
        <taxon>Gunneridae</taxon>
        <taxon>Pentapetalae</taxon>
        <taxon>rosids</taxon>
        <taxon>Vitales</taxon>
        <taxon>Vitaceae</taxon>
        <taxon>Viteae</taxon>
        <taxon>Vitis</taxon>
    </lineage>
</organism>
<dbReference type="ExpressionAtlas" id="A5C9J9">
    <property type="expression patterns" value="baseline and differential"/>
</dbReference>
<evidence type="ECO:0000256" key="1">
    <source>
        <dbReference type="SAM" id="MobiDB-lite"/>
    </source>
</evidence>
<dbReference type="AlphaFoldDB" id="A5C9J9"/>
<evidence type="ECO:0000313" key="2">
    <source>
        <dbReference type="EMBL" id="CAN62220.1"/>
    </source>
</evidence>
<gene>
    <name evidence="2" type="ORF">VITISV_042913</name>
</gene>
<accession>A5C9J9</accession>
<feature type="compositionally biased region" description="Low complexity" evidence="1">
    <location>
        <begin position="11"/>
        <end position="20"/>
    </location>
</feature>
<dbReference type="EMBL" id="AM487027">
    <property type="protein sequence ID" value="CAN62220.1"/>
    <property type="molecule type" value="Genomic_DNA"/>
</dbReference>
<reference evidence="2" key="1">
    <citation type="journal article" date="2007" name="PLoS ONE">
        <title>The first genome sequence of an elite grapevine cultivar (Pinot noir Vitis vinifera L.): coping with a highly heterozygous genome.</title>
        <authorList>
            <person name="Velasco R."/>
            <person name="Zharkikh A."/>
            <person name="Troggio M."/>
            <person name="Cartwright D.A."/>
            <person name="Cestaro A."/>
            <person name="Pruss D."/>
            <person name="Pindo M."/>
            <person name="FitzGerald L.M."/>
            <person name="Vezzulli S."/>
            <person name="Reid J."/>
            <person name="Malacarne G."/>
            <person name="Iliev D."/>
            <person name="Coppola G."/>
            <person name="Wardell B."/>
            <person name="Micheletti D."/>
            <person name="Macalma T."/>
            <person name="Facci M."/>
            <person name="Mitchell J.T."/>
            <person name="Perazzolli M."/>
            <person name="Eldredge G."/>
            <person name="Gatto P."/>
            <person name="Oyzerski R."/>
            <person name="Moretto M."/>
            <person name="Gutin N."/>
            <person name="Stefanini M."/>
            <person name="Chen Y."/>
            <person name="Segala C."/>
            <person name="Davenport C."/>
            <person name="Dematte L."/>
            <person name="Mraz A."/>
            <person name="Battilana J."/>
            <person name="Stormo K."/>
            <person name="Costa F."/>
            <person name="Tao Q."/>
            <person name="Si-Ammour A."/>
            <person name="Harkins T."/>
            <person name="Lackey A."/>
            <person name="Perbost C."/>
            <person name="Taillon B."/>
            <person name="Stella A."/>
            <person name="Solovyev V."/>
            <person name="Fawcett J.A."/>
            <person name="Sterck L."/>
            <person name="Vandepoele K."/>
            <person name="Grando S.M."/>
            <person name="Toppo S."/>
            <person name="Moser C."/>
            <person name="Lanchbury J."/>
            <person name="Bogden R."/>
            <person name="Skolnick M."/>
            <person name="Sgaramella V."/>
            <person name="Bhatnagar S.K."/>
            <person name="Fontana P."/>
            <person name="Gutin A."/>
            <person name="Van de Peer Y."/>
            <person name="Salamini F."/>
            <person name="Viola R."/>
        </authorList>
    </citation>
    <scope>NUCLEOTIDE SEQUENCE</scope>
</reference>
<protein>
    <submittedName>
        <fullName evidence="2">Uncharacterized protein</fullName>
    </submittedName>
</protein>
<sequence length="154" mass="16957">MAASLQLPMASSIPSSSSPSTTRPIFKTHCSMKPTCSAKIPMPPINPKDPFLSKLASVAATSPERLLQRPSGSDSLPFLDLFDSPKLMATPAQAIIHISPDPDENLNVERSVSYNEHRPRRPPPDLPSLLLHGRIVYIGMPVFFLFFKHVDNIE</sequence>